<sequence length="125" mass="13773">MRSYDDFDDDDDLLGDDDELDTPPAGAKSARSGGRKGASAEDSLGAKYADYLMWRDTGSSHDEALDLANLTEDEFSAAEAQEDPEGSNRYGTLDDDDDDLGLDDEDSYEAQRRSRRGGRDDDDDF</sequence>
<dbReference type="Proteomes" id="UP000248553">
    <property type="component" value="Unassembled WGS sequence"/>
</dbReference>
<feature type="region of interest" description="Disordered" evidence="1">
    <location>
        <begin position="71"/>
        <end position="125"/>
    </location>
</feature>
<evidence type="ECO:0000313" key="3">
    <source>
        <dbReference type="Proteomes" id="UP000248553"/>
    </source>
</evidence>
<name>A0A328BVG7_9BACT</name>
<proteinExistence type="predicted"/>
<evidence type="ECO:0000256" key="1">
    <source>
        <dbReference type="SAM" id="MobiDB-lite"/>
    </source>
</evidence>
<feature type="region of interest" description="Disordered" evidence="1">
    <location>
        <begin position="1"/>
        <end position="42"/>
    </location>
</feature>
<comment type="caution">
    <text evidence="2">The sequence shown here is derived from an EMBL/GenBank/DDBJ whole genome shotgun (WGS) entry which is preliminary data.</text>
</comment>
<accession>A0A328BVG7</accession>
<evidence type="ECO:0000313" key="2">
    <source>
        <dbReference type="EMBL" id="RAK69844.1"/>
    </source>
</evidence>
<gene>
    <name evidence="2" type="ORF">DLM85_03030</name>
</gene>
<feature type="compositionally biased region" description="Acidic residues" evidence="1">
    <location>
        <begin position="1"/>
        <end position="21"/>
    </location>
</feature>
<feature type="compositionally biased region" description="Acidic residues" evidence="1">
    <location>
        <begin position="93"/>
        <end position="108"/>
    </location>
</feature>
<reference evidence="3" key="1">
    <citation type="submission" date="2018-05" db="EMBL/GenBank/DDBJ databases">
        <authorList>
            <person name="Nie L."/>
        </authorList>
    </citation>
    <scope>NUCLEOTIDE SEQUENCE [LARGE SCALE GENOMIC DNA]</scope>
    <source>
        <strain evidence="3">NL</strain>
    </source>
</reference>
<protein>
    <submittedName>
        <fullName evidence="2">Uncharacterized protein</fullName>
    </submittedName>
</protein>
<dbReference type="AlphaFoldDB" id="A0A328BVG7"/>
<keyword evidence="3" id="KW-1185">Reference proteome</keyword>
<feature type="compositionally biased region" description="Acidic residues" evidence="1">
    <location>
        <begin position="71"/>
        <end position="85"/>
    </location>
</feature>
<dbReference type="EMBL" id="QHKM01000001">
    <property type="protein sequence ID" value="RAK69844.1"/>
    <property type="molecule type" value="Genomic_DNA"/>
</dbReference>
<dbReference type="OrthoDB" id="887335at2"/>
<organism evidence="2 3">
    <name type="scientific">Hymenobacter edaphi</name>
    <dbReference type="NCBI Taxonomy" id="2211146"/>
    <lineage>
        <taxon>Bacteria</taxon>
        <taxon>Pseudomonadati</taxon>
        <taxon>Bacteroidota</taxon>
        <taxon>Cytophagia</taxon>
        <taxon>Cytophagales</taxon>
        <taxon>Hymenobacteraceae</taxon>
        <taxon>Hymenobacter</taxon>
    </lineage>
</organism>
<dbReference type="RefSeq" id="WP_111476580.1">
    <property type="nucleotide sequence ID" value="NZ_QHKM01000001.1"/>
</dbReference>